<accession>A0ABP3PNL4</accession>
<dbReference type="PANTHER" id="PTHR30105">
    <property type="entry name" value="UNCHARACTERIZED YIBQ-RELATED"/>
    <property type="match status" value="1"/>
</dbReference>
<dbReference type="RefSeq" id="WP_166934137.1">
    <property type="nucleotide sequence ID" value="NZ_BAAADD010000005.1"/>
</dbReference>
<dbReference type="SUPFAM" id="SSF88713">
    <property type="entry name" value="Glycoside hydrolase/deacetylase"/>
    <property type="match status" value="1"/>
</dbReference>
<reference evidence="2" key="1">
    <citation type="journal article" date="2019" name="Int. J. Syst. Evol. Microbiol.">
        <title>The Global Catalogue of Microorganisms (GCM) 10K type strain sequencing project: providing services to taxonomists for standard genome sequencing and annotation.</title>
        <authorList>
            <consortium name="The Broad Institute Genomics Platform"/>
            <consortium name="The Broad Institute Genome Sequencing Center for Infectious Disease"/>
            <person name="Wu L."/>
            <person name="Ma J."/>
        </authorList>
    </citation>
    <scope>NUCLEOTIDE SEQUENCE [LARGE SCALE GENOMIC DNA]</scope>
    <source>
        <strain evidence="2">JCM 15089</strain>
    </source>
</reference>
<dbReference type="InterPro" id="IPR006837">
    <property type="entry name" value="Divergent_DAC"/>
</dbReference>
<dbReference type="Pfam" id="PF04748">
    <property type="entry name" value="Polysacc_deac_2"/>
    <property type="match status" value="1"/>
</dbReference>
<proteinExistence type="predicted"/>
<evidence type="ECO:0000313" key="2">
    <source>
        <dbReference type="Proteomes" id="UP001499951"/>
    </source>
</evidence>
<evidence type="ECO:0008006" key="3">
    <source>
        <dbReference type="Google" id="ProtNLM"/>
    </source>
</evidence>
<protein>
    <recommendedName>
        <fullName evidence="3">Divergent polysaccharide deacetylase family protein</fullName>
    </recommendedName>
</protein>
<keyword evidence="2" id="KW-1185">Reference proteome</keyword>
<sequence>MFWIIFALAVGVGGPGALAGLPALTDVVTPTGVLEAQASAEWQDIVIQPLSRVVVRYSTPSPSVAEAAAVPAPPVAKARPLPAIAILIDDMGNDVGQNRRAIALPKEVSLSFLPDPSETPRLAEEAHRAGHEIMVHVPMESPRDRDGSLKNALRRDLPEEENIRRLDWALSRVPFYAGINNHEGSLFTADRLALIPVAERLYGRGVFFLDSRTTALTQVVPVARAFGVPSSDRDVFLDDDPSSSAVQAQLRELEKTARANGVAIAIGHPHAATLDILTRWCETQQGFRLIPVSTAIRMKTEWEMGVELARK</sequence>
<name>A0ABP3PNL4_9PROT</name>
<comment type="caution">
    <text evidence="1">The sequence shown here is derived from an EMBL/GenBank/DDBJ whole genome shotgun (WGS) entry which is preliminary data.</text>
</comment>
<gene>
    <name evidence="1" type="ORF">GCM10008942_20210</name>
</gene>
<dbReference type="Gene3D" id="3.20.20.370">
    <property type="entry name" value="Glycoside hydrolase/deacetylase"/>
    <property type="match status" value="1"/>
</dbReference>
<dbReference type="PANTHER" id="PTHR30105:SF2">
    <property type="entry name" value="DIVERGENT POLYSACCHARIDE DEACETYLASE SUPERFAMILY"/>
    <property type="match status" value="1"/>
</dbReference>
<evidence type="ECO:0000313" key="1">
    <source>
        <dbReference type="EMBL" id="GAA0571457.1"/>
    </source>
</evidence>
<dbReference type="InterPro" id="IPR011330">
    <property type="entry name" value="Glyco_hydro/deAcase_b/a-brl"/>
</dbReference>
<dbReference type="EMBL" id="BAAADD010000005">
    <property type="protein sequence ID" value="GAA0571457.1"/>
    <property type="molecule type" value="Genomic_DNA"/>
</dbReference>
<dbReference type="CDD" id="cd10936">
    <property type="entry name" value="CE4_DAC2"/>
    <property type="match status" value="1"/>
</dbReference>
<dbReference type="Proteomes" id="UP001499951">
    <property type="component" value="Unassembled WGS sequence"/>
</dbReference>
<organism evidence="1 2">
    <name type="scientific">Rhizomicrobium electricum</name>
    <dbReference type="NCBI Taxonomy" id="480070"/>
    <lineage>
        <taxon>Bacteria</taxon>
        <taxon>Pseudomonadati</taxon>
        <taxon>Pseudomonadota</taxon>
        <taxon>Alphaproteobacteria</taxon>
        <taxon>Micropepsales</taxon>
        <taxon>Micropepsaceae</taxon>
        <taxon>Rhizomicrobium</taxon>
    </lineage>
</organism>